<sequence>MKTTQTTLACLAMAMAMALPLGAAQEKTTPAAKPSLTVTTALPVKADWAQKISANGSLAAWQEAIIGAEANGLKITDVRVNVGDRVQRGQVLATLQSDTLRAEQAQAEGTLAEAMASAQEAKAQADRARALQQQGFFSAAQLSQALAAEASALARVQSARALVQLQGVRLSQTEVKASDAGVISARLATVGSVVGAGTELFRLIRQGRLEWRAEVTAADVGRIQVGAPVQVTAASGQVLSGKVRMVAPSVDMQTRNALVYVDLPAATGSARAGMYAKGEITLGQSQAITVAQSAVVVRDGFSYIYTVGADQKVTQVKVQTGRLSGDRLEVLSGLKPDARVVVSGGAFLNHGDTVRVVDAAAK</sequence>
<evidence type="ECO:0000259" key="5">
    <source>
        <dbReference type="Pfam" id="PF25989"/>
    </source>
</evidence>
<dbReference type="Proteomes" id="UP001431902">
    <property type="component" value="Unassembled WGS sequence"/>
</dbReference>
<name>A0ABT6X4H2_9BURK</name>
<dbReference type="Gene3D" id="2.40.420.20">
    <property type="match status" value="1"/>
</dbReference>
<evidence type="ECO:0000313" key="7">
    <source>
        <dbReference type="Proteomes" id="UP001431902"/>
    </source>
</evidence>
<dbReference type="RefSeq" id="WP_283223414.1">
    <property type="nucleotide sequence ID" value="NZ_JASGBH010000002.1"/>
</dbReference>
<dbReference type="PANTHER" id="PTHR30469:SF15">
    <property type="entry name" value="HLYD FAMILY OF SECRETION PROTEINS"/>
    <property type="match status" value="1"/>
</dbReference>
<reference evidence="6" key="1">
    <citation type="submission" date="2023-05" db="EMBL/GenBank/DDBJ databases">
        <title>Limnohabitans sp. strain HM2-2 Genome sequencing and assembly.</title>
        <authorList>
            <person name="Jung Y."/>
        </authorList>
    </citation>
    <scope>NUCLEOTIDE SEQUENCE</scope>
    <source>
        <strain evidence="6">HM2-2</strain>
    </source>
</reference>
<comment type="caution">
    <text evidence="6">The sequence shown here is derived from an EMBL/GenBank/DDBJ whole genome shotgun (WGS) entry which is preliminary data.</text>
</comment>
<evidence type="ECO:0000256" key="1">
    <source>
        <dbReference type="ARBA" id="ARBA00009477"/>
    </source>
</evidence>
<feature type="domain" description="YknX-like C-terminal permuted SH3-like" evidence="5">
    <location>
        <begin position="288"/>
        <end position="356"/>
    </location>
</feature>
<dbReference type="EMBL" id="JASGBH010000002">
    <property type="protein sequence ID" value="MDI9233018.1"/>
    <property type="molecule type" value="Genomic_DNA"/>
</dbReference>
<evidence type="ECO:0000256" key="3">
    <source>
        <dbReference type="SAM" id="SignalP"/>
    </source>
</evidence>
<dbReference type="InterPro" id="IPR058637">
    <property type="entry name" value="YknX-like_C"/>
</dbReference>
<proteinExistence type="inferred from homology"/>
<dbReference type="PANTHER" id="PTHR30469">
    <property type="entry name" value="MULTIDRUG RESISTANCE PROTEIN MDTA"/>
    <property type="match status" value="1"/>
</dbReference>
<feature type="chain" id="PRO_5047138123" evidence="3">
    <location>
        <begin position="24"/>
        <end position="362"/>
    </location>
</feature>
<keyword evidence="7" id="KW-1185">Reference proteome</keyword>
<dbReference type="SUPFAM" id="SSF111369">
    <property type="entry name" value="HlyD-like secretion proteins"/>
    <property type="match status" value="1"/>
</dbReference>
<dbReference type="Gene3D" id="2.40.50.100">
    <property type="match status" value="1"/>
</dbReference>
<dbReference type="InterPro" id="IPR058792">
    <property type="entry name" value="Beta-barrel_RND_2"/>
</dbReference>
<accession>A0ABT6X4H2</accession>
<dbReference type="NCBIfam" id="TIGR01730">
    <property type="entry name" value="RND_mfp"/>
    <property type="match status" value="1"/>
</dbReference>
<keyword evidence="2" id="KW-0175">Coiled coil</keyword>
<dbReference type="Pfam" id="PF25989">
    <property type="entry name" value="YknX_C"/>
    <property type="match status" value="1"/>
</dbReference>
<dbReference type="Pfam" id="PF25954">
    <property type="entry name" value="Beta-barrel_RND_2"/>
    <property type="match status" value="1"/>
</dbReference>
<keyword evidence="3" id="KW-0732">Signal</keyword>
<evidence type="ECO:0000313" key="6">
    <source>
        <dbReference type="EMBL" id="MDI9233018.1"/>
    </source>
</evidence>
<feature type="domain" description="CusB-like beta-barrel" evidence="4">
    <location>
        <begin position="213"/>
        <end position="280"/>
    </location>
</feature>
<dbReference type="InterPro" id="IPR006143">
    <property type="entry name" value="RND_pump_MFP"/>
</dbReference>
<evidence type="ECO:0000256" key="2">
    <source>
        <dbReference type="SAM" id="Coils"/>
    </source>
</evidence>
<feature type="signal peptide" evidence="3">
    <location>
        <begin position="1"/>
        <end position="23"/>
    </location>
</feature>
<organism evidence="6 7">
    <name type="scientific">Limnohabitans lacus</name>
    <dbReference type="NCBI Taxonomy" id="3045173"/>
    <lineage>
        <taxon>Bacteria</taxon>
        <taxon>Pseudomonadati</taxon>
        <taxon>Pseudomonadota</taxon>
        <taxon>Betaproteobacteria</taxon>
        <taxon>Burkholderiales</taxon>
        <taxon>Comamonadaceae</taxon>
        <taxon>Limnohabitans</taxon>
    </lineage>
</organism>
<feature type="coiled-coil region" evidence="2">
    <location>
        <begin position="104"/>
        <end position="131"/>
    </location>
</feature>
<protein>
    <submittedName>
        <fullName evidence="6">Efflux RND transporter periplasmic adaptor subunit</fullName>
    </submittedName>
</protein>
<dbReference type="Gene3D" id="2.40.30.170">
    <property type="match status" value="1"/>
</dbReference>
<comment type="similarity">
    <text evidence="1">Belongs to the membrane fusion protein (MFP) (TC 8.A.1) family.</text>
</comment>
<dbReference type="Gene3D" id="1.10.287.470">
    <property type="entry name" value="Helix hairpin bin"/>
    <property type="match status" value="1"/>
</dbReference>
<evidence type="ECO:0000259" key="4">
    <source>
        <dbReference type="Pfam" id="PF25954"/>
    </source>
</evidence>
<gene>
    <name evidence="6" type="ORF">QLQ16_04120</name>
</gene>